<dbReference type="EMBL" id="CP003732">
    <property type="protein sequence ID" value="AFV10312.1"/>
    <property type="molecule type" value="Genomic_DNA"/>
</dbReference>
<keyword evidence="3" id="KW-0808">Transferase</keyword>
<dbReference type="Gene3D" id="3.40.50.2020">
    <property type="match status" value="1"/>
</dbReference>
<feature type="compositionally biased region" description="Low complexity" evidence="1">
    <location>
        <begin position="11"/>
        <end position="25"/>
    </location>
</feature>
<evidence type="ECO:0000256" key="1">
    <source>
        <dbReference type="SAM" id="MobiDB-lite"/>
    </source>
</evidence>
<dbReference type="Gene3D" id="3.30.1310.20">
    <property type="entry name" value="PRTase-like"/>
    <property type="match status" value="1"/>
</dbReference>
<evidence type="ECO:0000313" key="3">
    <source>
        <dbReference type="EMBL" id="AFV10312.1"/>
    </source>
</evidence>
<dbReference type="GO" id="GO:0016757">
    <property type="term" value="F:glycosyltransferase activity"/>
    <property type="evidence" value="ECO:0007669"/>
    <property type="project" value="UniProtKB-KW"/>
</dbReference>
<dbReference type="CDD" id="cd06223">
    <property type="entry name" value="PRTases_typeI"/>
    <property type="match status" value="1"/>
</dbReference>
<evidence type="ECO:0000313" key="4">
    <source>
        <dbReference type="Proteomes" id="UP000000467"/>
    </source>
</evidence>
<feature type="region of interest" description="Disordered" evidence="1">
    <location>
        <begin position="1"/>
        <end position="25"/>
    </location>
</feature>
<keyword evidence="3" id="KW-0328">Glycosyltransferase</keyword>
<dbReference type="HOGENOM" id="CLU_083583_0_0_9"/>
<sequence>MPPGQGAEKQPPASGLPGSGPSATGSCPVEVSKLVFLDRRDAGKRLAEELTHYRGKNVLVLGIPRGGVIVAAEVARALQAPLDVIIPRKIGAPFNEELAIGAAAPDGAVIFDERALSLLNLTKSDLQEQIERERKEMERRSRYYRRGRGALDCREKTVILIDDGIATGMTVKAALQSLRKQEPAALVLAVPVASREAVAELRLLVDDLICLHAPAAFYAVGQFYEDFRQTTDEEVIAALEQ</sequence>
<dbReference type="Pfam" id="PF00156">
    <property type="entry name" value="Pribosyltran"/>
    <property type="match status" value="1"/>
</dbReference>
<dbReference type="AlphaFoldDB" id="K4LE28"/>
<dbReference type="InterPro" id="IPR029057">
    <property type="entry name" value="PRTase-like"/>
</dbReference>
<dbReference type="SUPFAM" id="SSF53271">
    <property type="entry name" value="PRTase-like"/>
    <property type="match status" value="1"/>
</dbReference>
<evidence type="ECO:0000259" key="2">
    <source>
        <dbReference type="Pfam" id="PF00156"/>
    </source>
</evidence>
<protein>
    <submittedName>
        <fullName evidence="3">Phosphoribosyl transferase</fullName>
        <ecNumber evidence="3">2.4.2.-</ecNumber>
    </submittedName>
</protein>
<proteinExistence type="predicted"/>
<keyword evidence="4" id="KW-1185">Reference proteome</keyword>
<accession>K4LE28</accession>
<feature type="domain" description="Phosphoribosyltransferase" evidence="2">
    <location>
        <begin position="42"/>
        <end position="212"/>
    </location>
</feature>
<name>K4LE28_THEPS</name>
<reference evidence="3 4" key="1">
    <citation type="journal article" date="2012" name="BMC Genomics">
        <title>Genome-guided analysis of physiological and morphological traits of the fermentative acetate oxidizer Thermacetogenium phaeum.</title>
        <authorList>
            <person name="Oehler D."/>
            <person name="Poehlein A."/>
            <person name="Leimbach A."/>
            <person name="Muller N."/>
            <person name="Daniel R."/>
            <person name="Gottschalk G."/>
            <person name="Schink B."/>
        </authorList>
    </citation>
    <scope>NUCLEOTIDE SEQUENCE [LARGE SCALE GENOMIC DNA]</scope>
    <source>
        <strain evidence="4">ATCC BAA-254 / DSM 26808 / PB</strain>
    </source>
</reference>
<organism evidence="3 4">
    <name type="scientific">Thermacetogenium phaeum (strain ATCC BAA-254 / DSM 26808 / PB)</name>
    <dbReference type="NCBI Taxonomy" id="1089553"/>
    <lineage>
        <taxon>Bacteria</taxon>
        <taxon>Bacillati</taxon>
        <taxon>Bacillota</taxon>
        <taxon>Clostridia</taxon>
        <taxon>Thermoanaerobacterales</taxon>
        <taxon>Thermoanaerobacteraceae</taxon>
        <taxon>Thermacetogenium</taxon>
    </lineage>
</organism>
<dbReference type="InterPro" id="IPR000836">
    <property type="entry name" value="PRTase_dom"/>
</dbReference>
<gene>
    <name evidence="3" type="ordered locus">Tph_c00630</name>
</gene>
<dbReference type="Proteomes" id="UP000000467">
    <property type="component" value="Chromosome"/>
</dbReference>
<dbReference type="eggNOG" id="COG1926">
    <property type="taxonomic scope" value="Bacteria"/>
</dbReference>
<dbReference type="KEGG" id="tpz:Tph_c00630"/>
<dbReference type="EC" id="2.4.2.-" evidence="3"/>
<dbReference type="STRING" id="1089553.Tph_c00630"/>